<dbReference type="EMBL" id="CZDF01000174">
    <property type="protein sequence ID" value="CUR35677.1"/>
    <property type="molecule type" value="Genomic_DNA"/>
</dbReference>
<proteinExistence type="predicted"/>
<organism evidence="2 3">
    <name type="scientific">Planktothrix tepida PCC 9214</name>
    <dbReference type="NCBI Taxonomy" id="671072"/>
    <lineage>
        <taxon>Bacteria</taxon>
        <taxon>Bacillati</taxon>
        <taxon>Cyanobacteriota</taxon>
        <taxon>Cyanophyceae</taxon>
        <taxon>Oscillatoriophycideae</taxon>
        <taxon>Oscillatoriales</taxon>
        <taxon>Microcoleaceae</taxon>
        <taxon>Planktothrix</taxon>
    </lineage>
</organism>
<reference evidence="3" key="2">
    <citation type="submission" date="2015-10" db="EMBL/GenBank/DDBJ databases">
        <authorList>
            <person name="Regsiter A."/>
            <person name="william w."/>
        </authorList>
    </citation>
    <scope>NUCLEOTIDE SEQUENCE [LARGE SCALE GENOMIC DNA]</scope>
</reference>
<gene>
    <name evidence="1" type="ORF">PL9214670106</name>
    <name evidence="2" type="ORF">PL9214670303</name>
</gene>
<evidence type="ECO:0000313" key="3">
    <source>
        <dbReference type="Proteomes" id="UP000184315"/>
    </source>
</evidence>
<dbReference type="STRING" id="671072.PL9214670106"/>
<reference evidence="2" key="1">
    <citation type="submission" date="2015-10" db="EMBL/GenBank/DDBJ databases">
        <authorList>
            <person name="Gilbert D.G."/>
        </authorList>
    </citation>
    <scope>NUCLEOTIDE SEQUENCE [LARGE SCALE GENOMIC DNA]</scope>
    <source>
        <strain evidence="2">BBR_PRJEB10993</strain>
    </source>
</reference>
<dbReference type="OrthoDB" id="583011at2"/>
<dbReference type="RefSeq" id="WP_072722441.1">
    <property type="nucleotide sequence ID" value="NZ_LN889815.1"/>
</dbReference>
<accession>A0A1J1LSW1</accession>
<name>A0A1J1LSW1_9CYAN</name>
<dbReference type="Proteomes" id="UP000184315">
    <property type="component" value="Unassembled WGS sequence"/>
</dbReference>
<dbReference type="AlphaFoldDB" id="A0A1J1LSW1"/>
<protein>
    <submittedName>
        <fullName evidence="2">Uncharacterized protein</fullName>
    </submittedName>
</protein>
<keyword evidence="3" id="KW-1185">Reference proteome</keyword>
<evidence type="ECO:0000313" key="1">
    <source>
        <dbReference type="EMBL" id="CUR35480.1"/>
    </source>
</evidence>
<evidence type="ECO:0000313" key="2">
    <source>
        <dbReference type="EMBL" id="CUR35677.1"/>
    </source>
</evidence>
<sequence length="87" mass="9320">MAASEIVMHRMFVEIVAQYHPFAEYVGYQEAEDGFIICYRGANGEQYMAIDTQGNVLGDTTMGTTRTMGIVAIGAAILGAMFGGSNS</sequence>
<dbReference type="EMBL" id="CZDF01000174">
    <property type="protein sequence ID" value="CUR35480.1"/>
    <property type="molecule type" value="Genomic_DNA"/>
</dbReference>